<proteinExistence type="predicted"/>
<feature type="region of interest" description="Disordered" evidence="1">
    <location>
        <begin position="1"/>
        <end position="28"/>
    </location>
</feature>
<reference evidence="2" key="1">
    <citation type="submission" date="2020-02" db="EMBL/GenBank/DDBJ databases">
        <authorList>
            <person name="Meier V. D."/>
        </authorList>
    </citation>
    <scope>NUCLEOTIDE SEQUENCE</scope>
    <source>
        <strain evidence="2">AVDCRST_MAG05</strain>
    </source>
</reference>
<evidence type="ECO:0000313" key="2">
    <source>
        <dbReference type="EMBL" id="CAA9519513.1"/>
    </source>
</evidence>
<organism evidence="2">
    <name type="scientific">uncultured Rubrobacteraceae bacterium</name>
    <dbReference type="NCBI Taxonomy" id="349277"/>
    <lineage>
        <taxon>Bacteria</taxon>
        <taxon>Bacillati</taxon>
        <taxon>Actinomycetota</taxon>
        <taxon>Rubrobacteria</taxon>
        <taxon>Rubrobacterales</taxon>
        <taxon>Rubrobacteraceae</taxon>
        <taxon>environmental samples</taxon>
    </lineage>
</organism>
<dbReference type="AlphaFoldDB" id="A0A6J4TD60"/>
<evidence type="ECO:0000256" key="1">
    <source>
        <dbReference type="SAM" id="MobiDB-lite"/>
    </source>
</evidence>
<name>A0A6J4TD60_9ACTN</name>
<dbReference type="EMBL" id="CADCVM010000392">
    <property type="protein sequence ID" value="CAA9519513.1"/>
    <property type="molecule type" value="Genomic_DNA"/>
</dbReference>
<feature type="non-terminal residue" evidence="2">
    <location>
        <position position="174"/>
    </location>
</feature>
<gene>
    <name evidence="2" type="ORF">AVDCRST_MAG05-3523</name>
</gene>
<accession>A0A6J4TD60</accession>
<protein>
    <submittedName>
        <fullName evidence="2">Uncharacterized protein</fullName>
    </submittedName>
</protein>
<sequence length="174" mass="19262">MADTPLPFGKKGPAPLIETGPTERTTSDGRVVTTSWAYPWFVSSKQHDATVPQVRAWLRWVFQHSRSWTRAGVWFPEVQLARNARVVIRYVPGMLQCGDVPSALGCTDRQMGPNGQTLIRMSRTRLATPDDPQGYFKGILHELAHAAFWATHGLGFAYAQQRAGIMAKGSPEGI</sequence>